<dbReference type="AlphaFoldDB" id="A0A2V4DYI3"/>
<keyword evidence="8" id="KW-0282">Flagellum</keyword>
<protein>
    <recommendedName>
        <fullName evidence="7">Flagellar protein</fullName>
    </recommendedName>
</protein>
<keyword evidence="2 7" id="KW-0812">Transmembrane</keyword>
<dbReference type="Proteomes" id="UP000247483">
    <property type="component" value="Unassembled WGS sequence"/>
</dbReference>
<proteinExistence type="inferred from homology"/>
<evidence type="ECO:0000256" key="6">
    <source>
        <dbReference type="ARBA" id="ARBA00037937"/>
    </source>
</evidence>
<dbReference type="RefSeq" id="WP_034883537.1">
    <property type="nucleotide sequence ID" value="NZ_QGLP01000010.1"/>
</dbReference>
<dbReference type="GO" id="GO:0005886">
    <property type="term" value="C:plasma membrane"/>
    <property type="evidence" value="ECO:0007669"/>
    <property type="project" value="UniProtKB-SubCell"/>
</dbReference>
<keyword evidence="5 7" id="KW-0975">Bacterial flagellum</keyword>
<dbReference type="EMBL" id="QGLP01000010">
    <property type="protein sequence ID" value="PXZ02612.1"/>
    <property type="molecule type" value="Genomic_DNA"/>
</dbReference>
<sequence>MTEPALTNNVQTLSSFSIESGLYSQIGSAFFCVIAVIFFLGWILKRSGWRKSSKQFIDVKATYNISAKERILLVYVDHQLLVVGVTAQQMTLLHTINEEHTEMLLAEPQGVEQTSKNKSFNQILQSVLNAAKRSNSSCG</sequence>
<accession>A0A2V4DYI3</accession>
<dbReference type="GO" id="GO:0044781">
    <property type="term" value="P:bacterial-type flagellum organization"/>
    <property type="evidence" value="ECO:0007669"/>
    <property type="project" value="UniProtKB-UniRule"/>
</dbReference>
<keyword evidence="3 7" id="KW-1133">Transmembrane helix</keyword>
<evidence type="ECO:0000256" key="7">
    <source>
        <dbReference type="RuleBase" id="RU362064"/>
    </source>
</evidence>
<dbReference type="InterPro" id="IPR052205">
    <property type="entry name" value="FliO/MopB"/>
</dbReference>
<evidence type="ECO:0000313" key="9">
    <source>
        <dbReference type="Proteomes" id="UP000247483"/>
    </source>
</evidence>
<evidence type="ECO:0000256" key="5">
    <source>
        <dbReference type="ARBA" id="ARBA00023143"/>
    </source>
</evidence>
<evidence type="ECO:0000256" key="2">
    <source>
        <dbReference type="ARBA" id="ARBA00022692"/>
    </source>
</evidence>
<organism evidence="8 9">
    <name type="scientific">Gilliamella apicola</name>
    <dbReference type="NCBI Taxonomy" id="1196095"/>
    <lineage>
        <taxon>Bacteria</taxon>
        <taxon>Pseudomonadati</taxon>
        <taxon>Pseudomonadota</taxon>
        <taxon>Gammaproteobacteria</taxon>
        <taxon>Orbales</taxon>
        <taxon>Orbaceae</taxon>
        <taxon>Gilliamella</taxon>
    </lineage>
</organism>
<dbReference type="Pfam" id="PF04347">
    <property type="entry name" value="FliO"/>
    <property type="match status" value="1"/>
</dbReference>
<evidence type="ECO:0000313" key="8">
    <source>
        <dbReference type="EMBL" id="PXZ02612.1"/>
    </source>
</evidence>
<comment type="subcellular location">
    <subcellularLocation>
        <location evidence="7">Cell membrane</location>
    </subcellularLocation>
    <subcellularLocation>
        <location evidence="7">Bacterial flagellum basal body</location>
    </subcellularLocation>
</comment>
<dbReference type="GO" id="GO:0009425">
    <property type="term" value="C:bacterial-type flagellum basal body"/>
    <property type="evidence" value="ECO:0007669"/>
    <property type="project" value="UniProtKB-SubCell"/>
</dbReference>
<keyword evidence="1 7" id="KW-1003">Cell membrane</keyword>
<dbReference type="InterPro" id="IPR022781">
    <property type="entry name" value="Flagellar_biosynth_FliO"/>
</dbReference>
<gene>
    <name evidence="8" type="primary">fliO</name>
    <name evidence="8" type="ORF">DKK79_14180</name>
</gene>
<dbReference type="PANTHER" id="PTHR38766">
    <property type="entry name" value="FLAGELLAR PROTEIN FLIO"/>
    <property type="match status" value="1"/>
</dbReference>
<reference evidence="8 9" key="1">
    <citation type="submission" date="2018-05" db="EMBL/GenBank/DDBJ databases">
        <title>Reference genomes for bee gut microbiota database.</title>
        <authorList>
            <person name="Ellegaard K.M."/>
        </authorList>
    </citation>
    <scope>NUCLEOTIDE SEQUENCE [LARGE SCALE GENOMIC DNA]</scope>
    <source>
        <strain evidence="8 9">ESL0177</strain>
    </source>
</reference>
<keyword evidence="8" id="KW-0969">Cilium</keyword>
<comment type="caution">
    <text evidence="8">The sequence shown here is derived from an EMBL/GenBank/DDBJ whole genome shotgun (WGS) entry which is preliminary data.</text>
</comment>
<dbReference type="PANTHER" id="PTHR38766:SF1">
    <property type="entry name" value="FLAGELLAR PROTEIN FLIO"/>
    <property type="match status" value="1"/>
</dbReference>
<evidence type="ECO:0000256" key="1">
    <source>
        <dbReference type="ARBA" id="ARBA00022475"/>
    </source>
</evidence>
<dbReference type="NCBIfam" id="TIGR03500">
    <property type="entry name" value="FliO_TIGR"/>
    <property type="match status" value="1"/>
</dbReference>
<name>A0A2V4DYI3_9GAMM</name>
<evidence type="ECO:0000256" key="4">
    <source>
        <dbReference type="ARBA" id="ARBA00023136"/>
    </source>
</evidence>
<comment type="similarity">
    <text evidence="6 7">Belongs to the FliO/MopB family.</text>
</comment>
<keyword evidence="4 7" id="KW-0472">Membrane</keyword>
<feature type="transmembrane region" description="Helical" evidence="7">
    <location>
        <begin position="22"/>
        <end position="44"/>
    </location>
</feature>
<keyword evidence="8" id="KW-0966">Cell projection</keyword>
<evidence type="ECO:0000256" key="3">
    <source>
        <dbReference type="ARBA" id="ARBA00022989"/>
    </source>
</evidence>